<dbReference type="EMBL" id="JAUEPO010000003">
    <property type="protein sequence ID" value="KAK3328363.1"/>
    <property type="molecule type" value="Genomic_DNA"/>
</dbReference>
<reference evidence="2" key="2">
    <citation type="submission" date="2023-06" db="EMBL/GenBank/DDBJ databases">
        <authorList>
            <consortium name="Lawrence Berkeley National Laboratory"/>
            <person name="Haridas S."/>
            <person name="Hensen N."/>
            <person name="Bonometti L."/>
            <person name="Westerberg I."/>
            <person name="Brannstrom I.O."/>
            <person name="Guillou S."/>
            <person name="Cros-Aarteil S."/>
            <person name="Calhoun S."/>
            <person name="Kuo A."/>
            <person name="Mondo S."/>
            <person name="Pangilinan J."/>
            <person name="Riley R."/>
            <person name="Labutti K."/>
            <person name="Andreopoulos B."/>
            <person name="Lipzen A."/>
            <person name="Chen C."/>
            <person name="Yanf M."/>
            <person name="Daum C."/>
            <person name="Ng V."/>
            <person name="Clum A."/>
            <person name="Steindorff A."/>
            <person name="Ohm R."/>
            <person name="Martin F."/>
            <person name="Silar P."/>
            <person name="Natvig D."/>
            <person name="Lalanne C."/>
            <person name="Gautier V."/>
            <person name="Ament-Velasquez S.L."/>
            <person name="Kruys A."/>
            <person name="Hutchinson M.I."/>
            <person name="Powell A.J."/>
            <person name="Barry K."/>
            <person name="Miller A.N."/>
            <person name="Grigoriev I.V."/>
            <person name="Debuchy R."/>
            <person name="Gladieux P."/>
            <person name="Thoren M.H."/>
            <person name="Johannesson H."/>
        </authorList>
    </citation>
    <scope>NUCLEOTIDE SEQUENCE</scope>
    <source>
        <strain evidence="2">SMH4131-1</strain>
    </source>
</reference>
<organism evidence="2 3">
    <name type="scientific">Cercophora scortea</name>
    <dbReference type="NCBI Taxonomy" id="314031"/>
    <lineage>
        <taxon>Eukaryota</taxon>
        <taxon>Fungi</taxon>
        <taxon>Dikarya</taxon>
        <taxon>Ascomycota</taxon>
        <taxon>Pezizomycotina</taxon>
        <taxon>Sordariomycetes</taxon>
        <taxon>Sordariomycetidae</taxon>
        <taxon>Sordariales</taxon>
        <taxon>Lasiosphaeriaceae</taxon>
        <taxon>Cercophora</taxon>
    </lineage>
</organism>
<keyword evidence="1" id="KW-1133">Transmembrane helix</keyword>
<evidence type="ECO:0000313" key="2">
    <source>
        <dbReference type="EMBL" id="KAK3328363.1"/>
    </source>
</evidence>
<dbReference type="AlphaFoldDB" id="A0AAE0INC2"/>
<sequence length="168" mass="17991">MSLFAVFATAGGMCVSGNEVVLSLVLPCASSSAASLHEQGREDAEAPASESPISPSWMMMKSVESWEGWGESRGGRCPWIASRATMTDAGSRTHWGRRPAGMAAGSRPAMFAGPGARTCRSACTDVPTWCTWATWCCCFFICLCFWLVVWLVGWLVGGVFKLHSRGGV</sequence>
<name>A0AAE0INC2_9PEZI</name>
<gene>
    <name evidence="2" type="ORF">B0T19DRAFT_188726</name>
</gene>
<comment type="caution">
    <text evidence="2">The sequence shown here is derived from an EMBL/GenBank/DDBJ whole genome shotgun (WGS) entry which is preliminary data.</text>
</comment>
<proteinExistence type="predicted"/>
<protein>
    <submittedName>
        <fullName evidence="2">Uncharacterized protein</fullName>
    </submittedName>
</protein>
<reference evidence="2" key="1">
    <citation type="journal article" date="2023" name="Mol. Phylogenet. Evol.">
        <title>Genome-scale phylogeny and comparative genomics of the fungal order Sordariales.</title>
        <authorList>
            <person name="Hensen N."/>
            <person name="Bonometti L."/>
            <person name="Westerberg I."/>
            <person name="Brannstrom I.O."/>
            <person name="Guillou S."/>
            <person name="Cros-Aarteil S."/>
            <person name="Calhoun S."/>
            <person name="Haridas S."/>
            <person name="Kuo A."/>
            <person name="Mondo S."/>
            <person name="Pangilinan J."/>
            <person name="Riley R."/>
            <person name="LaButti K."/>
            <person name="Andreopoulos B."/>
            <person name="Lipzen A."/>
            <person name="Chen C."/>
            <person name="Yan M."/>
            <person name="Daum C."/>
            <person name="Ng V."/>
            <person name="Clum A."/>
            <person name="Steindorff A."/>
            <person name="Ohm R.A."/>
            <person name="Martin F."/>
            <person name="Silar P."/>
            <person name="Natvig D.O."/>
            <person name="Lalanne C."/>
            <person name="Gautier V."/>
            <person name="Ament-Velasquez S.L."/>
            <person name="Kruys A."/>
            <person name="Hutchinson M.I."/>
            <person name="Powell A.J."/>
            <person name="Barry K."/>
            <person name="Miller A.N."/>
            <person name="Grigoriev I.V."/>
            <person name="Debuchy R."/>
            <person name="Gladieux P."/>
            <person name="Hiltunen Thoren M."/>
            <person name="Johannesson H."/>
        </authorList>
    </citation>
    <scope>NUCLEOTIDE SEQUENCE</scope>
    <source>
        <strain evidence="2">SMH4131-1</strain>
    </source>
</reference>
<keyword evidence="1" id="KW-0472">Membrane</keyword>
<evidence type="ECO:0000313" key="3">
    <source>
        <dbReference type="Proteomes" id="UP001286456"/>
    </source>
</evidence>
<dbReference type="Proteomes" id="UP001286456">
    <property type="component" value="Unassembled WGS sequence"/>
</dbReference>
<keyword evidence="3" id="KW-1185">Reference proteome</keyword>
<keyword evidence="1" id="KW-0812">Transmembrane</keyword>
<evidence type="ECO:0000256" key="1">
    <source>
        <dbReference type="SAM" id="Phobius"/>
    </source>
</evidence>
<accession>A0AAE0INC2</accession>
<feature type="transmembrane region" description="Helical" evidence="1">
    <location>
        <begin position="132"/>
        <end position="156"/>
    </location>
</feature>